<name>A0A0E0DPC0_9ORYZ</name>
<reference evidence="2" key="2">
    <citation type="submission" date="2018-05" db="EMBL/GenBank/DDBJ databases">
        <title>OmerRS3 (Oryza meridionalis Reference Sequence Version 3).</title>
        <authorList>
            <person name="Zhang J."/>
            <person name="Kudrna D."/>
            <person name="Lee S."/>
            <person name="Talag J."/>
            <person name="Welchert J."/>
            <person name="Wing R.A."/>
        </authorList>
    </citation>
    <scope>NUCLEOTIDE SEQUENCE [LARGE SCALE GENOMIC DNA]</scope>
    <source>
        <strain evidence="2">cv. OR44</strain>
    </source>
</reference>
<dbReference type="EnsemblPlants" id="OMERI05G08800.1">
    <property type="protein sequence ID" value="OMERI05G08800.1"/>
    <property type="gene ID" value="OMERI05G08800"/>
</dbReference>
<reference evidence="2" key="1">
    <citation type="submission" date="2015-04" db="UniProtKB">
        <authorList>
            <consortium name="EnsemblPlants"/>
        </authorList>
    </citation>
    <scope>IDENTIFICATION</scope>
</reference>
<dbReference type="Proteomes" id="UP000008021">
    <property type="component" value="Chromosome 5"/>
</dbReference>
<evidence type="ECO:0000313" key="2">
    <source>
        <dbReference type="EnsemblPlants" id="OMERI05G08800.1"/>
    </source>
</evidence>
<protein>
    <submittedName>
        <fullName evidence="2">Uncharacterized protein</fullName>
    </submittedName>
</protein>
<keyword evidence="3" id="KW-1185">Reference proteome</keyword>
<feature type="region of interest" description="Disordered" evidence="1">
    <location>
        <begin position="1"/>
        <end position="25"/>
    </location>
</feature>
<accession>A0A0E0DPC0</accession>
<evidence type="ECO:0000313" key="3">
    <source>
        <dbReference type="Proteomes" id="UP000008021"/>
    </source>
</evidence>
<sequence length="67" mass="7450">MSDEAVPAQVSRSKRQAGDDVDVDQQRHCATGPRLLLWRQSIGKAGPSLWECHKRDRTGPPISRGLK</sequence>
<dbReference type="AlphaFoldDB" id="A0A0E0DPC0"/>
<proteinExistence type="predicted"/>
<evidence type="ECO:0000256" key="1">
    <source>
        <dbReference type="SAM" id="MobiDB-lite"/>
    </source>
</evidence>
<organism evidence="2">
    <name type="scientific">Oryza meridionalis</name>
    <dbReference type="NCBI Taxonomy" id="40149"/>
    <lineage>
        <taxon>Eukaryota</taxon>
        <taxon>Viridiplantae</taxon>
        <taxon>Streptophyta</taxon>
        <taxon>Embryophyta</taxon>
        <taxon>Tracheophyta</taxon>
        <taxon>Spermatophyta</taxon>
        <taxon>Magnoliopsida</taxon>
        <taxon>Liliopsida</taxon>
        <taxon>Poales</taxon>
        <taxon>Poaceae</taxon>
        <taxon>BOP clade</taxon>
        <taxon>Oryzoideae</taxon>
        <taxon>Oryzeae</taxon>
        <taxon>Oryzinae</taxon>
        <taxon>Oryza</taxon>
    </lineage>
</organism>
<dbReference type="Gramene" id="OMERI05G08800.1">
    <property type="protein sequence ID" value="OMERI05G08800.1"/>
    <property type="gene ID" value="OMERI05G08800"/>
</dbReference>
<dbReference type="HOGENOM" id="CLU_2816762_0_0_1"/>